<organism evidence="2 3">
    <name type="scientific">Hoylesella loescheii DSM 19665 = JCM 12249 = ATCC 15930</name>
    <dbReference type="NCBI Taxonomy" id="1122985"/>
    <lineage>
        <taxon>Bacteria</taxon>
        <taxon>Pseudomonadati</taxon>
        <taxon>Bacteroidota</taxon>
        <taxon>Bacteroidia</taxon>
        <taxon>Bacteroidales</taxon>
        <taxon>Prevotellaceae</taxon>
        <taxon>Hoylesella</taxon>
    </lineage>
</organism>
<dbReference type="Proteomes" id="UP000027442">
    <property type="component" value="Unassembled WGS sequence"/>
</dbReference>
<keyword evidence="1" id="KW-1133">Transmembrane helix</keyword>
<evidence type="ECO:0000313" key="3">
    <source>
        <dbReference type="Proteomes" id="UP000027442"/>
    </source>
</evidence>
<keyword evidence="1" id="KW-0812">Transmembrane</keyword>
<dbReference type="HOGENOM" id="CLU_3064759_0_0_10"/>
<dbReference type="AlphaFoldDB" id="A0A069QIC6"/>
<keyword evidence="1" id="KW-0472">Membrane</keyword>
<name>A0A069QIC6_HOYLO</name>
<keyword evidence="3" id="KW-1185">Reference proteome</keyword>
<comment type="caution">
    <text evidence="2">The sequence shown here is derived from an EMBL/GenBank/DDBJ whole genome shotgun (WGS) entry which is preliminary data.</text>
</comment>
<protein>
    <submittedName>
        <fullName evidence="2">Uncharacterized protein</fullName>
    </submittedName>
</protein>
<dbReference type="PATRIC" id="fig|1122985.7.peg.1523"/>
<sequence length="53" mass="6182">MVFKPLNENTFVIRFALASLSQRKHLPICMPQHAIFWLSIALFMLGFAVKYKL</sequence>
<evidence type="ECO:0000256" key="1">
    <source>
        <dbReference type="SAM" id="Phobius"/>
    </source>
</evidence>
<accession>A0A069QIC6</accession>
<reference evidence="2 3" key="1">
    <citation type="submission" date="2013-08" db="EMBL/GenBank/DDBJ databases">
        <authorList>
            <person name="Weinstock G."/>
            <person name="Sodergren E."/>
            <person name="Wylie T."/>
            <person name="Fulton L."/>
            <person name="Fulton R."/>
            <person name="Fronick C."/>
            <person name="O'Laughlin M."/>
            <person name="Godfrey J."/>
            <person name="Miner T."/>
            <person name="Herter B."/>
            <person name="Appelbaum E."/>
            <person name="Cordes M."/>
            <person name="Lek S."/>
            <person name="Wollam A."/>
            <person name="Pepin K.H."/>
            <person name="Palsikar V.B."/>
            <person name="Mitreva M."/>
            <person name="Wilson R.K."/>
        </authorList>
    </citation>
    <scope>NUCLEOTIDE SEQUENCE [LARGE SCALE GENOMIC DNA]</scope>
    <source>
        <strain evidence="2 3">ATCC 15930</strain>
    </source>
</reference>
<dbReference type="EMBL" id="JNGW01000063">
    <property type="protein sequence ID" value="KDR52447.1"/>
    <property type="molecule type" value="Genomic_DNA"/>
</dbReference>
<feature type="transmembrane region" description="Helical" evidence="1">
    <location>
        <begin position="34"/>
        <end position="51"/>
    </location>
</feature>
<evidence type="ECO:0000313" key="2">
    <source>
        <dbReference type="EMBL" id="KDR52447.1"/>
    </source>
</evidence>
<proteinExistence type="predicted"/>
<gene>
    <name evidence="2" type="ORF">HMPREF1991_01467</name>
</gene>